<dbReference type="RefSeq" id="XP_024331590.1">
    <property type="nucleotide sequence ID" value="XM_024473781.1"/>
</dbReference>
<dbReference type="VEuPathDB" id="MicrosporidiaDB:NCER_102203"/>
<keyword evidence="2" id="KW-1185">Reference proteome</keyword>
<protein>
    <submittedName>
        <fullName evidence="1">Uncharacterized protein</fullName>
    </submittedName>
</protein>
<comment type="caution">
    <text evidence="1">The sequence shown here is derived from an EMBL/GenBank/DDBJ whole genome shotgun (WGS) entry which is preliminary data.</text>
</comment>
<dbReference type="VEuPathDB" id="MicrosporidiaDB:AAJ76_1100080491"/>
<evidence type="ECO:0000313" key="2">
    <source>
        <dbReference type="Proteomes" id="UP000034350"/>
    </source>
</evidence>
<evidence type="ECO:0000313" key="1">
    <source>
        <dbReference type="EMBL" id="KKO75848.1"/>
    </source>
</evidence>
<accession>A0A0F9WSM6</accession>
<sequence>MYNSTNNESISTTESGVSNLNNFYNAKRKNKCDQTLKGNSNTRKFLKRKNIKLRNIIKNSVDLKKELQSKDTQITVLDSPIFDATNFQLFKDKHNETLENPVRKKLKLGNNSKCITSENARHQVTFK</sequence>
<organism evidence="1 2">
    <name type="scientific">Vairimorpha ceranae</name>
    <dbReference type="NCBI Taxonomy" id="40302"/>
    <lineage>
        <taxon>Eukaryota</taxon>
        <taxon>Fungi</taxon>
        <taxon>Fungi incertae sedis</taxon>
        <taxon>Microsporidia</taxon>
        <taxon>Nosematidae</taxon>
        <taxon>Vairimorpha</taxon>
    </lineage>
</organism>
<name>A0A0F9WSM6_9MICR</name>
<reference evidence="1 2" key="1">
    <citation type="journal article" date="2015" name="Environ. Microbiol.">
        <title>Genome analyses suggest the presence of polyploidy and recent human-driven expansions in eight global populations of the honeybee pathogen Nosema ceranae.</title>
        <authorList>
            <person name="Pelin A."/>
            <person name="Selman M."/>
            <person name="Aris-Brosou S."/>
            <person name="Farinelli L."/>
            <person name="Corradi N."/>
        </authorList>
    </citation>
    <scope>NUCLEOTIDE SEQUENCE [LARGE SCALE GENOMIC DNA]</scope>
    <source>
        <strain evidence="1 2">PA08 1199</strain>
    </source>
</reference>
<dbReference type="GeneID" id="36318678"/>
<dbReference type="AlphaFoldDB" id="A0A0F9WSM6"/>
<dbReference type="EMBL" id="JPQZ01000011">
    <property type="protein sequence ID" value="KKO75848.1"/>
    <property type="molecule type" value="Genomic_DNA"/>
</dbReference>
<proteinExistence type="predicted"/>
<dbReference type="Proteomes" id="UP000034350">
    <property type="component" value="Unassembled WGS sequence"/>
</dbReference>
<gene>
    <name evidence="1" type="ORF">AAJ76_1100080491</name>
</gene>